<dbReference type="RefSeq" id="WP_207905249.1">
    <property type="nucleotide sequence ID" value="NZ_CP170642.1"/>
</dbReference>
<reference evidence="3 4" key="1">
    <citation type="submission" date="2019-03" db="EMBL/GenBank/DDBJ databases">
        <title>Genomic Encyclopedia of Type Strains, Phase IV (KMG-IV): sequencing the most valuable type-strain genomes for metagenomic binning, comparative biology and taxonomic classification.</title>
        <authorList>
            <person name="Goeker M."/>
        </authorList>
    </citation>
    <scope>NUCLEOTIDE SEQUENCE [LARGE SCALE GENOMIC DNA]</scope>
    <source>
        <strain evidence="3 4">DSM 10053</strain>
    </source>
</reference>
<feature type="domain" description="Bacterial shufflon protein N-terminal" evidence="1">
    <location>
        <begin position="448"/>
        <end position="516"/>
    </location>
</feature>
<sequence>MTVIKRPDETVFASLAKDNEVQSFPDMLRGWGITFDQTNGIPPMEWFNDLFKRLDEKDLYILQRGLPEWSKTTDYPINAFVQNNGKTYRSLKANINQLPMENSIYWAKWSVDYADLVDLLNKKLDKTALSSSLTSESETNAATSKAAKTLKDLINALTSNLTNYIPNSKKSNAVNSNSADNVATSVAVKTAYDKGVEAKNAADNALSVANGKQSPATTLGGYGITDGVKQVDMRTSFGTGVAYQNSTPAQLPYGSFVGLTSNALLNSQTNHGWMFITKGWGDSTGYYSSTRFGIANNTLYFQQAKDFNSWGDAQQVATKGTTLGHYGITNAVLKTGDTMTGSLIINSDTGIVRGQRSGANAWYVGFTGSGSKDVRLDATLHGSYLVLQENQVFINKDLQLPANGAVIFGSNDRANKNVDHIHFSDTDNQPGTYYFCADADYKGKDAGTMADIATGWLRTYGNKGWYSQTYGGGWYMIDATWLRAYGNKKIYTANTDTDAIYTAGGIKANGGFYVGNNPVPVSLTTNRVQFGWDGNKLKFKIDNTQFGALHESNQSFVDVTAKDASYAGLRITRTGSSGDYLAHFDNLPDKRWRFWIQNSHEIFLPVKSGTVALRSDVEERISRTGDTMTGELSVPTLKITANNINKGITIGDDAILADVSVAHSVGVISTTNQKQGYFAFGTDKKCFGWDGSKFYTGGPSFVEGDLYVKNNNNYPSMHFVFSDNSKVILDSSKNDYLLSFSRLDTGSNVQNTITIPNGKSGMVALSGDVVVLTGKIAHGGTIPLPSGFSESQCKWMIAPSVVYDNGTPSDINSFQFTLNGRVVSLHTENIADTSNRAFYMIIGVK</sequence>
<protein>
    <submittedName>
        <fullName evidence="3">Tail fiber-like repeat protein</fullName>
    </submittedName>
</protein>
<evidence type="ECO:0000313" key="3">
    <source>
        <dbReference type="EMBL" id="TCK68118.1"/>
    </source>
</evidence>
<dbReference type="AlphaFoldDB" id="A0A4R1KSS7"/>
<gene>
    <name evidence="3" type="ORF">EV692_1817</name>
</gene>
<dbReference type="Gene3D" id="6.20.80.10">
    <property type="match status" value="1"/>
</dbReference>
<dbReference type="InterPro" id="IPR007001">
    <property type="entry name" value="Shufflon_N"/>
</dbReference>
<dbReference type="EMBL" id="SMGJ01000006">
    <property type="protein sequence ID" value="TCK68118.1"/>
    <property type="molecule type" value="Genomic_DNA"/>
</dbReference>
<comment type="caution">
    <text evidence="3">The sequence shown here is derived from an EMBL/GenBank/DDBJ whole genome shotgun (WGS) entry which is preliminary data.</text>
</comment>
<proteinExistence type="predicted"/>
<evidence type="ECO:0000259" key="2">
    <source>
        <dbReference type="Pfam" id="PF20744"/>
    </source>
</evidence>
<dbReference type="Proteomes" id="UP000295496">
    <property type="component" value="Unassembled WGS sequence"/>
</dbReference>
<feature type="domain" description="Tail fibre protein gp37 trimerization region" evidence="2">
    <location>
        <begin position="351"/>
        <end position="401"/>
    </location>
</feature>
<evidence type="ECO:0000313" key="4">
    <source>
        <dbReference type="Proteomes" id="UP000295496"/>
    </source>
</evidence>
<name>A0A4R1KSS7_9PAST</name>
<dbReference type="InterPro" id="IPR048388">
    <property type="entry name" value="Gp37_trimer"/>
</dbReference>
<keyword evidence="4" id="KW-1185">Reference proteome</keyword>
<organism evidence="3 4">
    <name type="scientific">Lonepinella koalarum</name>
    <dbReference type="NCBI Taxonomy" id="53417"/>
    <lineage>
        <taxon>Bacteria</taxon>
        <taxon>Pseudomonadati</taxon>
        <taxon>Pseudomonadota</taxon>
        <taxon>Gammaproteobacteria</taxon>
        <taxon>Pasteurellales</taxon>
        <taxon>Pasteurellaceae</taxon>
        <taxon>Lonepinella</taxon>
    </lineage>
</organism>
<evidence type="ECO:0000259" key="1">
    <source>
        <dbReference type="Pfam" id="PF04917"/>
    </source>
</evidence>
<dbReference type="Pfam" id="PF04917">
    <property type="entry name" value="Shufflon_N"/>
    <property type="match status" value="1"/>
</dbReference>
<accession>A0A4R1KSS7</accession>
<dbReference type="Pfam" id="PF20744">
    <property type="entry name" value="gp37_trimer"/>
    <property type="match status" value="1"/>
</dbReference>